<evidence type="ECO:0000256" key="17">
    <source>
        <dbReference type="ARBA" id="ARBA00023136"/>
    </source>
</evidence>
<dbReference type="SUPFAM" id="SSF52058">
    <property type="entry name" value="L domain-like"/>
    <property type="match status" value="1"/>
</dbReference>
<keyword evidence="10" id="KW-0336">GPI-anchor</keyword>
<evidence type="ECO:0000256" key="8">
    <source>
        <dbReference type="ARBA" id="ARBA00022588"/>
    </source>
</evidence>
<dbReference type="InterPro" id="IPR003591">
    <property type="entry name" value="Leu-rich_rpt_typical-subtyp"/>
</dbReference>
<dbReference type="SMART" id="SM00369">
    <property type="entry name" value="LRR_TYP"/>
    <property type="match status" value="5"/>
</dbReference>
<comment type="subcellular location">
    <subcellularLocation>
        <location evidence="3">Cell membrane</location>
        <topology evidence="3">Lipid-anchor</topology>
        <topology evidence="3">GPI-anchor</topology>
    </subcellularLocation>
    <subcellularLocation>
        <location evidence="2">Golgi apparatus</location>
    </subcellularLocation>
    <subcellularLocation>
        <location evidence="1">Membrane raft</location>
    </subcellularLocation>
    <subcellularLocation>
        <location evidence="4">Secreted</location>
    </subcellularLocation>
</comment>
<dbReference type="AlphaFoldDB" id="A0A6J0I4N4"/>
<proteinExistence type="predicted"/>
<dbReference type="GeneID" id="108502553"/>
<dbReference type="InterPro" id="IPR027417">
    <property type="entry name" value="P-loop_NTPase"/>
</dbReference>
<dbReference type="GO" id="GO:0071222">
    <property type="term" value="P:cellular response to lipopolysaccharide"/>
    <property type="evidence" value="ECO:0007669"/>
    <property type="project" value="TreeGrafter"/>
</dbReference>
<evidence type="ECO:0000256" key="21">
    <source>
        <dbReference type="ARBA" id="ARBA00023288"/>
    </source>
</evidence>
<keyword evidence="21" id="KW-0449">Lipoprotein</keyword>
<dbReference type="GO" id="GO:0045121">
    <property type="term" value="C:membrane raft"/>
    <property type="evidence" value="ECO:0007669"/>
    <property type="project" value="UniProtKB-SubCell"/>
</dbReference>
<evidence type="ECO:0000256" key="22">
    <source>
        <dbReference type="ARBA" id="ARBA00031013"/>
    </source>
</evidence>
<dbReference type="CTD" id="929"/>
<evidence type="ECO:0000256" key="7">
    <source>
        <dbReference type="ARBA" id="ARBA00022525"/>
    </source>
</evidence>
<evidence type="ECO:0000256" key="18">
    <source>
        <dbReference type="ARBA" id="ARBA00023157"/>
    </source>
</evidence>
<evidence type="ECO:0000256" key="10">
    <source>
        <dbReference type="ARBA" id="ARBA00022622"/>
    </source>
</evidence>
<dbReference type="InterPro" id="IPR001611">
    <property type="entry name" value="Leu-rich_rpt"/>
</dbReference>
<dbReference type="PROSITE" id="PS51450">
    <property type="entry name" value="LRR"/>
    <property type="match status" value="1"/>
</dbReference>
<keyword evidence="8" id="KW-0399">Innate immunity</keyword>
<evidence type="ECO:0000256" key="5">
    <source>
        <dbReference type="ARBA" id="ARBA00020237"/>
    </source>
</evidence>
<evidence type="ECO:0000256" key="14">
    <source>
        <dbReference type="ARBA" id="ARBA00022840"/>
    </source>
</evidence>
<dbReference type="InterPro" id="IPR036961">
    <property type="entry name" value="Kinesin_motor_dom_sf"/>
</dbReference>
<dbReference type="GO" id="GO:0001530">
    <property type="term" value="F:lipopolysaccharide binding"/>
    <property type="evidence" value="ECO:0007669"/>
    <property type="project" value="TreeGrafter"/>
</dbReference>
<evidence type="ECO:0000256" key="23">
    <source>
        <dbReference type="SAM" id="Phobius"/>
    </source>
</evidence>
<keyword evidence="9" id="KW-0433">Leucine-rich repeat</keyword>
<dbReference type="Pfam" id="PF00560">
    <property type="entry name" value="LRR_1"/>
    <property type="match status" value="1"/>
</dbReference>
<feature type="transmembrane region" description="Helical" evidence="23">
    <location>
        <begin position="419"/>
        <end position="441"/>
    </location>
</feature>
<keyword evidence="25" id="KW-1185">Reference proteome</keyword>
<dbReference type="Gene3D" id="3.80.10.10">
    <property type="entry name" value="Ribonuclease Inhibitor"/>
    <property type="match status" value="2"/>
</dbReference>
<name>A0A6J0I4N4_9PASS</name>
<keyword evidence="23" id="KW-0812">Transmembrane</keyword>
<evidence type="ECO:0000256" key="15">
    <source>
        <dbReference type="ARBA" id="ARBA00022859"/>
    </source>
</evidence>
<organism evidence="25 26">
    <name type="scientific">Lepidothrix coronata</name>
    <name type="common">blue-crowned manakin</name>
    <dbReference type="NCBI Taxonomy" id="321398"/>
    <lineage>
        <taxon>Eukaryota</taxon>
        <taxon>Metazoa</taxon>
        <taxon>Chordata</taxon>
        <taxon>Craniata</taxon>
        <taxon>Vertebrata</taxon>
        <taxon>Euteleostomi</taxon>
        <taxon>Archelosauria</taxon>
        <taxon>Archosauria</taxon>
        <taxon>Dinosauria</taxon>
        <taxon>Saurischia</taxon>
        <taxon>Theropoda</taxon>
        <taxon>Coelurosauria</taxon>
        <taxon>Aves</taxon>
        <taxon>Neognathae</taxon>
        <taxon>Neoaves</taxon>
        <taxon>Telluraves</taxon>
        <taxon>Australaves</taxon>
        <taxon>Passeriformes</taxon>
        <taxon>Pipridae</taxon>
        <taxon>Lepidothrix</taxon>
    </lineage>
</organism>
<reference evidence="26" key="1">
    <citation type="submission" date="2025-08" db="UniProtKB">
        <authorList>
            <consortium name="RefSeq"/>
        </authorList>
    </citation>
    <scope>IDENTIFICATION</scope>
</reference>
<keyword evidence="18" id="KW-1015">Disulfide bond</keyword>
<keyword evidence="19" id="KW-0325">Glycoprotein</keyword>
<keyword evidence="7" id="KW-0964">Secreted</keyword>
<evidence type="ECO:0000256" key="16">
    <source>
        <dbReference type="ARBA" id="ARBA00023034"/>
    </source>
</evidence>
<dbReference type="GO" id="GO:0005576">
    <property type="term" value="C:extracellular region"/>
    <property type="evidence" value="ECO:0007669"/>
    <property type="project" value="UniProtKB-SubCell"/>
</dbReference>
<feature type="signal peptide" evidence="24">
    <location>
        <begin position="1"/>
        <end position="18"/>
    </location>
</feature>
<evidence type="ECO:0000256" key="2">
    <source>
        <dbReference type="ARBA" id="ARBA00004555"/>
    </source>
</evidence>
<sequence length="717" mass="77548">MSVAVLLLLGLGLLGAEGRRNRCYFNRTQERCVCYNLTEETAGSLIQCLAATVVEFRGGELEKYIAFPIRDLDDSVIETLGSLIIQKVIIADVLVPEILLARVLRFFSYTHVKELAFDSCVFQGTGDWHGMDGQSLPILSLSFNNVTSAPLMGNEQAFSSLSTWLETLQELAVTSSSVTSLPCAIGKVFRALHTLDLAQNSLGDGSLTPAFCQGAFPQLQVLSLQHNNLTSYHSVCEGVQLLQGLQNLNLSQNKLMADPSSSCQWPASLRIFNLSHTGLEEVLTPLPPNLEVLDMSHNHLRAVDISLSSLKKLFLSQNLLQVVPSLRNYPVLDTLHLDNNSIAELPWDEVTLLGRLQDVTAANNPFNCSCSGAGGLQALAAMGHLGQGWPQDYTCQSPPGYQGWQVVAVPVSVLRCHRAAVVAPLCVALALLGLAGALCLLRARPCHRESSLAVDGVFRLDAGQEKVLELARPQLALVPLGYSVSLLLWDPHGPGTQLPFQSVIWQVIDTIFQELEALGDDTQSLQTVSLVQVSTHDKAWDLLHPDGRALQVMDVTPLGLMVEEATEIAVPDAQAAISAYARGLGAIPVLFQGCARQPLADGHPVQGAGSLFTLTVERELEGGRCQRSALRILVSPGATGPCPRLEPDTGCQPWIVERLLEGNSLTFLLLCVSLPDTSREEILGALGLAERVKGLAKTISATLWDPAEEITARRREI</sequence>
<evidence type="ECO:0000256" key="24">
    <source>
        <dbReference type="SAM" id="SignalP"/>
    </source>
</evidence>
<evidence type="ECO:0000256" key="4">
    <source>
        <dbReference type="ARBA" id="ARBA00004613"/>
    </source>
</evidence>
<dbReference type="SUPFAM" id="SSF52540">
    <property type="entry name" value="P-loop containing nucleoside triphosphate hydrolases"/>
    <property type="match status" value="1"/>
</dbReference>
<keyword evidence="23" id="KW-1133">Transmembrane helix</keyword>
<dbReference type="GO" id="GO:0009897">
    <property type="term" value="C:external side of plasma membrane"/>
    <property type="evidence" value="ECO:0007669"/>
    <property type="project" value="TreeGrafter"/>
</dbReference>
<evidence type="ECO:0000256" key="19">
    <source>
        <dbReference type="ARBA" id="ARBA00023180"/>
    </source>
</evidence>
<keyword evidence="20" id="KW-0395">Inflammatory response</keyword>
<evidence type="ECO:0000256" key="6">
    <source>
        <dbReference type="ARBA" id="ARBA00022475"/>
    </source>
</evidence>
<dbReference type="GO" id="GO:0009966">
    <property type="term" value="P:regulation of signal transduction"/>
    <property type="evidence" value="ECO:0007669"/>
    <property type="project" value="UniProtKB-ARBA"/>
</dbReference>
<keyword evidence="17 23" id="KW-0472">Membrane</keyword>
<dbReference type="GO" id="GO:0005524">
    <property type="term" value="F:ATP binding"/>
    <property type="evidence" value="ECO:0007669"/>
    <property type="project" value="UniProtKB-KW"/>
</dbReference>
<evidence type="ECO:0000256" key="3">
    <source>
        <dbReference type="ARBA" id="ARBA00004609"/>
    </source>
</evidence>
<dbReference type="GO" id="GO:0006954">
    <property type="term" value="P:inflammatory response"/>
    <property type="evidence" value="ECO:0007669"/>
    <property type="project" value="UniProtKB-KW"/>
</dbReference>
<protein>
    <recommendedName>
        <fullName evidence="5">Monocyte differentiation antigen CD14</fullName>
    </recommendedName>
    <alternativeName>
        <fullName evidence="22">Myeloid cell-specific leucine-rich glycoprotein</fullName>
    </alternativeName>
</protein>
<dbReference type="Proteomes" id="UP000504624">
    <property type="component" value="Unplaced"/>
</dbReference>
<dbReference type="Gene3D" id="3.40.850.10">
    <property type="entry name" value="Kinesin motor domain"/>
    <property type="match status" value="1"/>
</dbReference>
<keyword evidence="15" id="KW-0391">Immunity</keyword>
<dbReference type="GO" id="GO:0001819">
    <property type="term" value="P:positive regulation of cytokine production"/>
    <property type="evidence" value="ECO:0007669"/>
    <property type="project" value="TreeGrafter"/>
</dbReference>
<evidence type="ECO:0000256" key="9">
    <source>
        <dbReference type="ARBA" id="ARBA00022614"/>
    </source>
</evidence>
<evidence type="ECO:0000313" key="25">
    <source>
        <dbReference type="Proteomes" id="UP000504624"/>
    </source>
</evidence>
<dbReference type="PANTHER" id="PTHR10630">
    <property type="entry name" value="MONOCYTE DIFFERENTIATION ANTIGEN CD14"/>
    <property type="match status" value="1"/>
</dbReference>
<evidence type="ECO:0000256" key="13">
    <source>
        <dbReference type="ARBA" id="ARBA00022741"/>
    </source>
</evidence>
<dbReference type="InterPro" id="IPR032675">
    <property type="entry name" value="LRR_dom_sf"/>
</dbReference>
<evidence type="ECO:0000256" key="1">
    <source>
        <dbReference type="ARBA" id="ARBA00004285"/>
    </source>
</evidence>
<gene>
    <name evidence="26" type="primary">CD14</name>
</gene>
<evidence type="ECO:0000256" key="11">
    <source>
        <dbReference type="ARBA" id="ARBA00022729"/>
    </source>
</evidence>
<dbReference type="GO" id="GO:0034142">
    <property type="term" value="P:toll-like receptor 4 signaling pathway"/>
    <property type="evidence" value="ECO:0007669"/>
    <property type="project" value="TreeGrafter"/>
</dbReference>
<evidence type="ECO:0000256" key="20">
    <source>
        <dbReference type="ARBA" id="ARBA00023198"/>
    </source>
</evidence>
<keyword evidence="12" id="KW-0677">Repeat</keyword>
<dbReference type="InterPro" id="IPR016337">
    <property type="entry name" value="Monocyte_diff_Ag_CD14"/>
</dbReference>
<accession>A0A6J0I4N4</accession>
<dbReference type="GO" id="GO:0005794">
    <property type="term" value="C:Golgi apparatus"/>
    <property type="evidence" value="ECO:0007669"/>
    <property type="project" value="UniProtKB-SubCell"/>
</dbReference>
<dbReference type="PANTHER" id="PTHR10630:SF3">
    <property type="entry name" value="MONOCYTE DIFFERENTIATION ANTIGEN CD14"/>
    <property type="match status" value="1"/>
</dbReference>
<dbReference type="GO" id="GO:0045087">
    <property type="term" value="P:innate immune response"/>
    <property type="evidence" value="ECO:0007669"/>
    <property type="project" value="UniProtKB-KW"/>
</dbReference>
<dbReference type="OrthoDB" id="676979at2759"/>
<dbReference type="GO" id="GO:0046696">
    <property type="term" value="C:lipopolysaccharide receptor complex"/>
    <property type="evidence" value="ECO:0007669"/>
    <property type="project" value="TreeGrafter"/>
</dbReference>
<dbReference type="RefSeq" id="XP_017681081.1">
    <property type="nucleotide sequence ID" value="XM_017825592.1"/>
</dbReference>
<keyword evidence="6" id="KW-1003">Cell membrane</keyword>
<keyword evidence="16" id="KW-0333">Golgi apparatus</keyword>
<keyword evidence="13" id="KW-0547">Nucleotide-binding</keyword>
<evidence type="ECO:0000256" key="12">
    <source>
        <dbReference type="ARBA" id="ARBA00022737"/>
    </source>
</evidence>
<feature type="chain" id="PRO_5026665073" description="Monocyte differentiation antigen CD14" evidence="24">
    <location>
        <begin position="19"/>
        <end position="717"/>
    </location>
</feature>
<keyword evidence="11 24" id="KW-0732">Signal</keyword>
<evidence type="ECO:0000313" key="26">
    <source>
        <dbReference type="RefSeq" id="XP_017681081.1"/>
    </source>
</evidence>
<keyword evidence="14" id="KW-0067">ATP-binding</keyword>